<organism evidence="4 5">
    <name type="scientific">Monascus purpureus</name>
    <name type="common">Red mold</name>
    <name type="synonym">Monascus anka</name>
    <dbReference type="NCBI Taxonomy" id="5098"/>
    <lineage>
        <taxon>Eukaryota</taxon>
        <taxon>Fungi</taxon>
        <taxon>Dikarya</taxon>
        <taxon>Ascomycota</taxon>
        <taxon>Pezizomycotina</taxon>
        <taxon>Eurotiomycetes</taxon>
        <taxon>Eurotiomycetidae</taxon>
        <taxon>Eurotiales</taxon>
        <taxon>Aspergillaceae</taxon>
        <taxon>Monascus</taxon>
    </lineage>
</organism>
<dbReference type="InterPro" id="IPR010839">
    <property type="entry name" value="AtuA_N"/>
</dbReference>
<dbReference type="AlphaFoldDB" id="A0A507R1S7"/>
<keyword evidence="5" id="KW-1185">Reference proteome</keyword>
<feature type="domain" description="AtuA-like ferredoxin-fold" evidence="3">
    <location>
        <begin position="487"/>
        <end position="566"/>
    </location>
</feature>
<dbReference type="PANTHER" id="PTHR47585:SF1">
    <property type="entry name" value="DUF1446 DOMAIN-CONTAINING PROTEIN"/>
    <property type="match status" value="1"/>
</dbReference>
<dbReference type="Proteomes" id="UP000319663">
    <property type="component" value="Unassembled WGS sequence"/>
</dbReference>
<dbReference type="EMBL" id="VIFY01000029">
    <property type="protein sequence ID" value="TQB74598.1"/>
    <property type="molecule type" value="Genomic_DNA"/>
</dbReference>
<feature type="region of interest" description="Disordered" evidence="1">
    <location>
        <begin position="611"/>
        <end position="635"/>
    </location>
</feature>
<gene>
    <name evidence="4" type="ORF">MPDQ_004447</name>
</gene>
<evidence type="ECO:0000313" key="5">
    <source>
        <dbReference type="Proteomes" id="UP000319663"/>
    </source>
</evidence>
<comment type="caution">
    <text evidence="4">The sequence shown here is derived from an EMBL/GenBank/DDBJ whole genome shotgun (WGS) entry which is preliminary data.</text>
</comment>
<dbReference type="STRING" id="5098.A0A507R1S7"/>
<dbReference type="Pfam" id="PF23544">
    <property type="entry name" value="AtuA_ferredoxin"/>
    <property type="match status" value="1"/>
</dbReference>
<evidence type="ECO:0000259" key="2">
    <source>
        <dbReference type="Pfam" id="PF07287"/>
    </source>
</evidence>
<dbReference type="Pfam" id="PF07287">
    <property type="entry name" value="AtuA"/>
    <property type="match status" value="1"/>
</dbReference>
<reference evidence="4 5" key="1">
    <citation type="submission" date="2019-06" db="EMBL/GenBank/DDBJ databases">
        <title>Wine fermentation using esterase from Monascus purpureus.</title>
        <authorList>
            <person name="Geng C."/>
            <person name="Zhang Y."/>
        </authorList>
    </citation>
    <scope>NUCLEOTIDE SEQUENCE [LARGE SCALE GENOMIC DNA]</scope>
    <source>
        <strain evidence="4">HQ1</strain>
    </source>
</reference>
<dbReference type="InterPro" id="IPR056362">
    <property type="entry name" value="AtuA-like_ferredoxin_dom"/>
</dbReference>
<evidence type="ECO:0000256" key="1">
    <source>
        <dbReference type="SAM" id="MobiDB-lite"/>
    </source>
</evidence>
<evidence type="ECO:0008006" key="6">
    <source>
        <dbReference type="Google" id="ProtNLM"/>
    </source>
</evidence>
<evidence type="ECO:0000313" key="4">
    <source>
        <dbReference type="EMBL" id="TQB74598.1"/>
    </source>
</evidence>
<dbReference type="PANTHER" id="PTHR47585">
    <property type="match status" value="1"/>
</dbReference>
<sequence length="654" mass="72124">MTWREGEFGRRPVRVANCSGCDVDHPTELYKQVTLDDIDFITEVNIANNAEAYVAGKYPGYEETAWAGLRQTIEVLDQKRIKVAINGGALNPKGLAKKLAALARKKGLSLRVTYVSGDDILSQVGSTLSESKSAVWPHLDSGNPHVKTSEDVSAVVQETGAPVPIVSANAYLGARGIVEAFRKGTDIVICGRVSDASPVIAAVRYWHSWSAEDYDKLAGTLVAGHLIECSAYVTGGNFAGFTRYDRDIFIDPGFPIAEIAHDGTAVITKHPGTGGIVDVNTEMSTAPRVEQVGPNRVCLSVVKSCHPPPTTKAAIFYKGGYEAQLLFNVNGYAFSEKCDLFEKQFKTFLGEEALKQLDICEYQRIGVPAPNGRTQNSSTMYIRTFATARTTKPLLALLGILSKMSLKHFPGFHSSLDFRTAFSHPLFTYYPEIWKQDALDEQAHLLELDGEAETTFSASHSPRYELGPRDNYETASPVSFNGPFKTVRLGDVALGRSGDKGANANIGLSVDTPKQWEWLHSYLTRSKMQELIGDDWDDSFYIERVEFPRIYSVHLVIYGILGRGHESEKDISSKDVRRKLAMDTGLRRLHRLHRLHPSEAQERLNSELAADEVDEEARENKDKATDPGAPHLVTQGTYEIEGASLEYESDGVQA</sequence>
<accession>A0A507R1S7</accession>
<proteinExistence type="predicted"/>
<protein>
    <recommendedName>
        <fullName evidence="6">DUF1446 domain protein</fullName>
    </recommendedName>
</protein>
<evidence type="ECO:0000259" key="3">
    <source>
        <dbReference type="Pfam" id="PF23544"/>
    </source>
</evidence>
<feature type="domain" description="Acyclic terpene utilisation N-terminal" evidence="2">
    <location>
        <begin position="13"/>
        <end position="281"/>
    </location>
</feature>
<name>A0A507R1S7_MONPU</name>